<reference evidence="4 5" key="1">
    <citation type="submission" date="2018-09" db="EMBL/GenBank/DDBJ databases">
        <authorList>
            <person name="Zhu H."/>
        </authorList>
    </citation>
    <scope>NUCLEOTIDE SEQUENCE [LARGE SCALE GENOMIC DNA]</scope>
    <source>
        <strain evidence="4 5">K2R10-39</strain>
    </source>
</reference>
<dbReference type="PANTHER" id="PTHR44845:SF4">
    <property type="entry name" value="NONRIBOSOMAL PEPTIDE SYNTHASE INPA"/>
    <property type="match status" value="1"/>
</dbReference>
<dbReference type="InterPro" id="IPR045851">
    <property type="entry name" value="AMP-bd_C_sf"/>
</dbReference>
<dbReference type="InterPro" id="IPR036736">
    <property type="entry name" value="ACP-like_sf"/>
</dbReference>
<comment type="caution">
    <text evidence="4">The sequence shown here is derived from an EMBL/GenBank/DDBJ whole genome shotgun (WGS) entry which is preliminary data.</text>
</comment>
<evidence type="ECO:0000313" key="5">
    <source>
        <dbReference type="Proteomes" id="UP000285190"/>
    </source>
</evidence>
<dbReference type="RefSeq" id="WP_119739156.1">
    <property type="nucleotide sequence ID" value="NZ_QYUN01000002.1"/>
</dbReference>
<name>A0A418X234_9BURK</name>
<keyword evidence="1" id="KW-0596">Phosphopantetheine</keyword>
<accession>A0A418X234</accession>
<dbReference type="Gene3D" id="1.10.1200.10">
    <property type="entry name" value="ACP-like"/>
    <property type="match status" value="1"/>
</dbReference>
<dbReference type="Pfam" id="PF13193">
    <property type="entry name" value="AMP-binding_C"/>
    <property type="match status" value="1"/>
</dbReference>
<feature type="domain" description="Carrier" evidence="3">
    <location>
        <begin position="515"/>
        <end position="590"/>
    </location>
</feature>
<gene>
    <name evidence="4" type="ORF">D3870_11270</name>
</gene>
<protein>
    <recommendedName>
        <fullName evidence="3">Carrier domain-containing protein</fullName>
    </recommendedName>
</protein>
<evidence type="ECO:0000256" key="2">
    <source>
        <dbReference type="ARBA" id="ARBA00022553"/>
    </source>
</evidence>
<dbReference type="SUPFAM" id="SSF47336">
    <property type="entry name" value="ACP-like"/>
    <property type="match status" value="1"/>
</dbReference>
<dbReference type="Gene3D" id="3.30.300.30">
    <property type="match status" value="1"/>
</dbReference>
<dbReference type="CDD" id="cd05930">
    <property type="entry name" value="A_NRPS"/>
    <property type="match status" value="1"/>
</dbReference>
<dbReference type="InterPro" id="IPR025110">
    <property type="entry name" value="AMP-bd_C"/>
</dbReference>
<organism evidence="4 5">
    <name type="scientific">Noviherbaspirillum cavernae</name>
    <dbReference type="NCBI Taxonomy" id="2320862"/>
    <lineage>
        <taxon>Bacteria</taxon>
        <taxon>Pseudomonadati</taxon>
        <taxon>Pseudomonadota</taxon>
        <taxon>Betaproteobacteria</taxon>
        <taxon>Burkholderiales</taxon>
        <taxon>Oxalobacteraceae</taxon>
        <taxon>Noviherbaspirillum</taxon>
    </lineage>
</organism>
<dbReference type="Gene3D" id="3.40.50.12780">
    <property type="entry name" value="N-terminal domain of ligase-like"/>
    <property type="match status" value="1"/>
</dbReference>
<dbReference type="EMBL" id="QYUN01000002">
    <property type="protein sequence ID" value="RJG06513.1"/>
    <property type="molecule type" value="Genomic_DNA"/>
</dbReference>
<dbReference type="SUPFAM" id="SSF56801">
    <property type="entry name" value="Acetyl-CoA synthetase-like"/>
    <property type="match status" value="1"/>
</dbReference>
<dbReference type="PROSITE" id="PS50075">
    <property type="entry name" value="CARRIER"/>
    <property type="match status" value="1"/>
</dbReference>
<keyword evidence="5" id="KW-1185">Reference proteome</keyword>
<evidence type="ECO:0000256" key="1">
    <source>
        <dbReference type="ARBA" id="ARBA00022450"/>
    </source>
</evidence>
<dbReference type="Proteomes" id="UP000285190">
    <property type="component" value="Unassembled WGS sequence"/>
</dbReference>
<dbReference type="Pfam" id="PF00501">
    <property type="entry name" value="AMP-binding"/>
    <property type="match status" value="1"/>
</dbReference>
<evidence type="ECO:0000313" key="4">
    <source>
        <dbReference type="EMBL" id="RJG06513.1"/>
    </source>
</evidence>
<dbReference type="InterPro" id="IPR000873">
    <property type="entry name" value="AMP-dep_synth/lig_dom"/>
</dbReference>
<dbReference type="InterPro" id="IPR020806">
    <property type="entry name" value="PKS_PP-bd"/>
</dbReference>
<dbReference type="InterPro" id="IPR009081">
    <property type="entry name" value="PP-bd_ACP"/>
</dbReference>
<dbReference type="SMART" id="SM00823">
    <property type="entry name" value="PKS_PP"/>
    <property type="match status" value="1"/>
</dbReference>
<proteinExistence type="predicted"/>
<dbReference type="InterPro" id="IPR020845">
    <property type="entry name" value="AMP-binding_CS"/>
</dbReference>
<sequence length="623" mass="69209">MTTFNATFDEVREAFDQVHVLFHRACARYGDQVAIECGGQRITYDGLLDRANSIRAHLRAHQLGQRTIVAVCGERSVDVIACTIAVWAAGSTVMLIDSSMPEERRNLMLKSVPTGAVMLCGADFAVSDLPVIEYRSTAPTPVESGFENQAGDQAYIAFTSGSTGRPKAIVGSHNGLSHFLTWQRREFSIGPGERFAHFTNLSFDVWFRDVLTPLISGATVCIPVSPPPSARFAFDFLRDSRITATHLVPSITNLWINTHRPEAPIESLKHTFFAGEPLEGVLVKKWKRVFPNSEIVNLYGPTETTLAKHFKRIGSDVAEGVQPIGFNILGSMSYILADDGSLCEPGQTGEICIATPYRSHGYLTESGLVPPFVEGLAPGATTEPLYRTGDLGRRNRDNEIEILGRKDDQIKINGVRIDLLEVKSILASHPSVRDVFVCARQNRFTKTIVGFIASDERGESTILNFLRDKLPAVMIPSQLHFREVLPRLSNGKIDRKSLTEYANRPAAPLQDASQRHDQTAADHIERIWMQLLDRPGLLRTQNFFDVGGNSLSIMVLHEQVEKQFNLRIPVVRFFQNTTVESQAQLVDQLLHRSTQASPDAGHALLGQVQNRRRIIAARARPRN</sequence>
<dbReference type="OrthoDB" id="6297021at2"/>
<dbReference type="Pfam" id="PF00550">
    <property type="entry name" value="PP-binding"/>
    <property type="match status" value="1"/>
</dbReference>
<dbReference type="PROSITE" id="PS00455">
    <property type="entry name" value="AMP_BINDING"/>
    <property type="match status" value="1"/>
</dbReference>
<dbReference type="GO" id="GO:0031177">
    <property type="term" value="F:phosphopantetheine binding"/>
    <property type="evidence" value="ECO:0007669"/>
    <property type="project" value="InterPro"/>
</dbReference>
<dbReference type="AlphaFoldDB" id="A0A418X234"/>
<evidence type="ECO:0000259" key="3">
    <source>
        <dbReference type="PROSITE" id="PS50075"/>
    </source>
</evidence>
<dbReference type="InterPro" id="IPR042099">
    <property type="entry name" value="ANL_N_sf"/>
</dbReference>
<dbReference type="PANTHER" id="PTHR44845">
    <property type="entry name" value="CARRIER DOMAIN-CONTAINING PROTEIN"/>
    <property type="match status" value="1"/>
</dbReference>
<keyword evidence="2" id="KW-0597">Phosphoprotein</keyword>